<sequence length="227" mass="26207">MQTSPSETLYWELKYTRKNDDYDDDRLKLISPSSISLTLEQTDTSVGSDDEEEMEQDPQKPLNELNEPLLYRNLMGRRRIGGVPYPFKTLIRSGRCTREIKAHNGDTTPYWSLKARIVSPRSSLISWIRGQPAQVRWQVLDHSICRVQIDVCHLGWNVPTTITYNALNTGSFIWRKVAWGMPSSRHYYINIYKVECDRIDGSDIVMEGCRRLVLIGQSEEFTVMNAG</sequence>
<organism evidence="2">
    <name type="scientific">Albugo laibachii Nc14</name>
    <dbReference type="NCBI Taxonomy" id="890382"/>
    <lineage>
        <taxon>Eukaryota</taxon>
        <taxon>Sar</taxon>
        <taxon>Stramenopiles</taxon>
        <taxon>Oomycota</taxon>
        <taxon>Peronosporomycetes</taxon>
        <taxon>Albuginales</taxon>
        <taxon>Albuginaceae</taxon>
        <taxon>Albugo</taxon>
    </lineage>
</organism>
<reference evidence="2" key="1">
    <citation type="journal article" date="2011" name="PLoS Biol.">
        <title>Gene gain and loss during evolution of obligate parasitism in the white rust pathogen of Arabidopsis thaliana.</title>
        <authorList>
            <person name="Kemen E."/>
            <person name="Gardiner A."/>
            <person name="Schultz-Larsen T."/>
            <person name="Kemen A.C."/>
            <person name="Balmuth A.L."/>
            <person name="Robert-Seilaniantz A."/>
            <person name="Bailey K."/>
            <person name="Holub E."/>
            <person name="Studholme D.J."/>
            <person name="Maclean D."/>
            <person name="Jones J.D."/>
        </authorList>
    </citation>
    <scope>NUCLEOTIDE SEQUENCE</scope>
</reference>
<protein>
    <submittedName>
        <fullName evidence="2">Uncharacterized protein AlNc14C184G8289</fullName>
    </submittedName>
</protein>
<proteinExistence type="predicted"/>
<gene>
    <name evidence="2" type="primary">AlNc14C184G8289</name>
    <name evidence="2" type="ORF">ALNC14_093340</name>
</gene>
<accession>F0WPE4</accession>
<dbReference type="HOGENOM" id="CLU_1221555_0_0_1"/>
<evidence type="ECO:0000256" key="1">
    <source>
        <dbReference type="SAM" id="MobiDB-lite"/>
    </source>
</evidence>
<name>F0WPE4_9STRA</name>
<feature type="region of interest" description="Disordered" evidence="1">
    <location>
        <begin position="39"/>
        <end position="61"/>
    </location>
</feature>
<dbReference type="EMBL" id="FR824229">
    <property type="protein sequence ID" value="CCA23191.1"/>
    <property type="molecule type" value="Genomic_DNA"/>
</dbReference>
<reference evidence="2" key="2">
    <citation type="submission" date="2011-02" db="EMBL/GenBank/DDBJ databases">
        <authorList>
            <person name="MacLean D."/>
        </authorList>
    </citation>
    <scope>NUCLEOTIDE SEQUENCE</scope>
</reference>
<evidence type="ECO:0000313" key="2">
    <source>
        <dbReference type="EMBL" id="CCA23191.1"/>
    </source>
</evidence>
<dbReference type="AlphaFoldDB" id="F0WPE4"/>